<keyword evidence="1" id="KW-0812">Transmembrane</keyword>
<keyword evidence="1" id="KW-1133">Transmembrane helix</keyword>
<feature type="transmembrane region" description="Helical" evidence="1">
    <location>
        <begin position="78"/>
        <end position="100"/>
    </location>
</feature>
<protein>
    <submittedName>
        <fullName evidence="2">Uncharacterized protein</fullName>
    </submittedName>
</protein>
<dbReference type="Proteomes" id="UP001209540">
    <property type="component" value="Unassembled WGS sequence"/>
</dbReference>
<organism evidence="2 3">
    <name type="scientific">Phascolomyces articulosus</name>
    <dbReference type="NCBI Taxonomy" id="60185"/>
    <lineage>
        <taxon>Eukaryota</taxon>
        <taxon>Fungi</taxon>
        <taxon>Fungi incertae sedis</taxon>
        <taxon>Mucoromycota</taxon>
        <taxon>Mucoromycotina</taxon>
        <taxon>Mucoromycetes</taxon>
        <taxon>Mucorales</taxon>
        <taxon>Lichtheimiaceae</taxon>
        <taxon>Phascolomyces</taxon>
    </lineage>
</organism>
<dbReference type="AlphaFoldDB" id="A0AAD5KA10"/>
<dbReference type="EMBL" id="JAIXMP010000014">
    <property type="protein sequence ID" value="KAI9262397.1"/>
    <property type="molecule type" value="Genomic_DNA"/>
</dbReference>
<evidence type="ECO:0000256" key="1">
    <source>
        <dbReference type="SAM" id="Phobius"/>
    </source>
</evidence>
<evidence type="ECO:0000313" key="2">
    <source>
        <dbReference type="EMBL" id="KAI9262397.1"/>
    </source>
</evidence>
<keyword evidence="3" id="KW-1185">Reference proteome</keyword>
<reference evidence="2" key="1">
    <citation type="journal article" date="2022" name="IScience">
        <title>Evolution of zygomycete secretomes and the origins of terrestrial fungal ecologies.</title>
        <authorList>
            <person name="Chang Y."/>
            <person name="Wang Y."/>
            <person name="Mondo S."/>
            <person name="Ahrendt S."/>
            <person name="Andreopoulos W."/>
            <person name="Barry K."/>
            <person name="Beard J."/>
            <person name="Benny G.L."/>
            <person name="Blankenship S."/>
            <person name="Bonito G."/>
            <person name="Cuomo C."/>
            <person name="Desiro A."/>
            <person name="Gervers K.A."/>
            <person name="Hundley H."/>
            <person name="Kuo A."/>
            <person name="LaButti K."/>
            <person name="Lang B.F."/>
            <person name="Lipzen A."/>
            <person name="O'Donnell K."/>
            <person name="Pangilinan J."/>
            <person name="Reynolds N."/>
            <person name="Sandor L."/>
            <person name="Smith M.E."/>
            <person name="Tsang A."/>
            <person name="Grigoriev I.V."/>
            <person name="Stajich J.E."/>
            <person name="Spatafora J.W."/>
        </authorList>
    </citation>
    <scope>NUCLEOTIDE SEQUENCE</scope>
    <source>
        <strain evidence="2">RSA 2281</strain>
    </source>
</reference>
<proteinExistence type="predicted"/>
<comment type="caution">
    <text evidence="2">The sequence shown here is derived from an EMBL/GenBank/DDBJ whole genome shotgun (WGS) entry which is preliminary data.</text>
</comment>
<sequence length="108" mass="12774">MAWNEFYCPIIQAKRVYVDNWLTINFSIHMETSRNVRRGCSWIAGLGEETFLLGLLGNHLTKYSSLLKHVAYLLRPQVLYVLVYFKLFNIVNSLTFFWPFKSFTIVFL</sequence>
<keyword evidence="1" id="KW-0472">Membrane</keyword>
<accession>A0AAD5KA10</accession>
<gene>
    <name evidence="2" type="ORF">BDA99DRAFT_537741</name>
</gene>
<reference evidence="2" key="2">
    <citation type="submission" date="2023-02" db="EMBL/GenBank/DDBJ databases">
        <authorList>
            <consortium name="DOE Joint Genome Institute"/>
            <person name="Mondo S.J."/>
            <person name="Chang Y."/>
            <person name="Wang Y."/>
            <person name="Ahrendt S."/>
            <person name="Andreopoulos W."/>
            <person name="Barry K."/>
            <person name="Beard J."/>
            <person name="Benny G.L."/>
            <person name="Blankenship S."/>
            <person name="Bonito G."/>
            <person name="Cuomo C."/>
            <person name="Desiro A."/>
            <person name="Gervers K.A."/>
            <person name="Hundley H."/>
            <person name="Kuo A."/>
            <person name="LaButti K."/>
            <person name="Lang B.F."/>
            <person name="Lipzen A."/>
            <person name="O'Donnell K."/>
            <person name="Pangilinan J."/>
            <person name="Reynolds N."/>
            <person name="Sandor L."/>
            <person name="Smith M.W."/>
            <person name="Tsang A."/>
            <person name="Grigoriev I.V."/>
            <person name="Stajich J.E."/>
            <person name="Spatafora J.W."/>
        </authorList>
    </citation>
    <scope>NUCLEOTIDE SEQUENCE</scope>
    <source>
        <strain evidence="2">RSA 2281</strain>
    </source>
</reference>
<evidence type="ECO:0000313" key="3">
    <source>
        <dbReference type="Proteomes" id="UP001209540"/>
    </source>
</evidence>
<name>A0AAD5KA10_9FUNG</name>